<evidence type="ECO:0000313" key="2">
    <source>
        <dbReference type="Proteomes" id="UP001241377"/>
    </source>
</evidence>
<dbReference type="EMBL" id="JASBWR010000035">
    <property type="protein sequence ID" value="KAJ9105150.1"/>
    <property type="molecule type" value="Genomic_DNA"/>
</dbReference>
<accession>A0ACC2W220</accession>
<comment type="caution">
    <text evidence="1">The sequence shown here is derived from an EMBL/GenBank/DDBJ whole genome shotgun (WGS) entry which is preliminary data.</text>
</comment>
<gene>
    <name evidence="1" type="ORF">QFC19_003608</name>
</gene>
<protein>
    <submittedName>
        <fullName evidence="1">Uncharacterized protein</fullName>
    </submittedName>
</protein>
<organism evidence="1 2">
    <name type="scientific">Naganishia cerealis</name>
    <dbReference type="NCBI Taxonomy" id="610337"/>
    <lineage>
        <taxon>Eukaryota</taxon>
        <taxon>Fungi</taxon>
        <taxon>Dikarya</taxon>
        <taxon>Basidiomycota</taxon>
        <taxon>Agaricomycotina</taxon>
        <taxon>Tremellomycetes</taxon>
        <taxon>Filobasidiales</taxon>
        <taxon>Filobasidiaceae</taxon>
        <taxon>Naganishia</taxon>
    </lineage>
</organism>
<name>A0ACC2W220_9TREE</name>
<reference evidence="1" key="1">
    <citation type="submission" date="2023-04" db="EMBL/GenBank/DDBJ databases">
        <title>Draft Genome sequencing of Naganishia species isolated from polar environments using Oxford Nanopore Technology.</title>
        <authorList>
            <person name="Leo P."/>
            <person name="Venkateswaran K."/>
        </authorList>
    </citation>
    <scope>NUCLEOTIDE SEQUENCE</scope>
    <source>
        <strain evidence="1">MNA-CCFEE 5261</strain>
    </source>
</reference>
<evidence type="ECO:0000313" key="1">
    <source>
        <dbReference type="EMBL" id="KAJ9105150.1"/>
    </source>
</evidence>
<proteinExistence type="predicted"/>
<sequence>MTDLPPTQETTPKGLAELRKALIDSVIHDLDSTQQARDEASDRMREFFFETGPTIVERHIQAFHQAEKDCLVSLQVRTSVEGYQQGVEQNNDRNGLPSHLVQSILAQRYHLYAPHPGIVPSTISPPPTQNPGITDKKPAGSEQLDRPVTPQGIDESLADALSSSITGLPGQPLSRDQRISRTRSAEQSHDIASTVYELSPRYLSALVDRILKAHLPPRDYASATERVMITEIVANTVLGNVLRKCSEPWFLWRIGLSLLTEAEDKEFPTSDALSEKVDESSETFTNGVISATPPNQSPNQTNTFTSALFYLDIISCISLICIRTSCRWLAFASGCLTRRFSGTANPSSTPSSAENQQPSETSKYILEPWLDAMMALTSSESSYGKQELWSLTRIAYTIGSNTADRFAEKMVNKALHVDTATAIVRKLTDILFPGGEPAATIPDPSPEEAEEMRRTLECRLFAKIPRASFCLGSVVTIVC</sequence>
<dbReference type="Proteomes" id="UP001241377">
    <property type="component" value="Unassembled WGS sequence"/>
</dbReference>
<keyword evidence="2" id="KW-1185">Reference proteome</keyword>